<evidence type="ECO:0000313" key="3">
    <source>
        <dbReference type="Proteomes" id="UP000034883"/>
    </source>
</evidence>
<dbReference type="KEGG" id="samy:DB32_008383"/>
<evidence type="ECO:0000259" key="1">
    <source>
        <dbReference type="Pfam" id="PF13640"/>
    </source>
</evidence>
<keyword evidence="3" id="KW-1185">Reference proteome</keyword>
<gene>
    <name evidence="2" type="ORF">DB32_008383</name>
</gene>
<dbReference type="InterPro" id="IPR044862">
    <property type="entry name" value="Pro_4_hyd_alph_FE2OG_OXY"/>
</dbReference>
<sequence length="312" mass="35591">MAGVIDDPGSRVYIGRERSTDCEGSREQGEVHVKPVMKPAEALPFFFDRDALLEVARERATVHQENAPFPHTVIDGLFPTELLERVLSEFPSPRTEGWERYDDPLQKKLGSRDEERLGPTTRLFLHELNSAPFIQFLEELTGIRGLVPDPWYEGGGLHQIERGGMLKVHVDFNKHTLLKLDRRINVLVYLNKDWDEAWGGHLELWDTEMKKAEHKIAPLFNRMVVFNTTDFANHGHPDPLQCPAERQRRSLALYYYSNGRPASEVAASHTTIFKRRPGESIPLTLSEVGENLLPPILLDAIRRAGFVRSRKG</sequence>
<dbReference type="STRING" id="927083.DB32_008383"/>
<feature type="domain" description="Prolyl 4-hydroxylase alpha subunit Fe(2+) 2OG dioxygenase" evidence="1">
    <location>
        <begin position="157"/>
        <end position="256"/>
    </location>
</feature>
<dbReference type="Pfam" id="PF13640">
    <property type="entry name" value="2OG-FeII_Oxy_3"/>
    <property type="match status" value="1"/>
</dbReference>
<dbReference type="EMBL" id="CP011125">
    <property type="protein sequence ID" value="AKF11234.1"/>
    <property type="molecule type" value="Genomic_DNA"/>
</dbReference>
<organism evidence="2 3">
    <name type="scientific">Sandaracinus amylolyticus</name>
    <dbReference type="NCBI Taxonomy" id="927083"/>
    <lineage>
        <taxon>Bacteria</taxon>
        <taxon>Pseudomonadati</taxon>
        <taxon>Myxococcota</taxon>
        <taxon>Polyangia</taxon>
        <taxon>Polyangiales</taxon>
        <taxon>Sandaracinaceae</taxon>
        <taxon>Sandaracinus</taxon>
    </lineage>
</organism>
<name>A0A0F6SHY1_9BACT</name>
<dbReference type="Gene3D" id="2.60.120.620">
    <property type="entry name" value="q2cbj1_9rhob like domain"/>
    <property type="match status" value="1"/>
</dbReference>
<protein>
    <recommendedName>
        <fullName evidence="1">Prolyl 4-hydroxylase alpha subunit Fe(2+) 2OG dioxygenase domain-containing protein</fullName>
    </recommendedName>
</protein>
<proteinExistence type="predicted"/>
<reference evidence="2 3" key="1">
    <citation type="submission" date="2015-03" db="EMBL/GenBank/DDBJ databases">
        <title>Genome assembly of Sandaracinus amylolyticus DSM 53668.</title>
        <authorList>
            <person name="Sharma G."/>
            <person name="Subramanian S."/>
        </authorList>
    </citation>
    <scope>NUCLEOTIDE SEQUENCE [LARGE SCALE GENOMIC DNA]</scope>
    <source>
        <strain evidence="2 3">DSM 53668</strain>
    </source>
</reference>
<evidence type="ECO:0000313" key="2">
    <source>
        <dbReference type="EMBL" id="AKF11234.1"/>
    </source>
</evidence>
<dbReference type="Proteomes" id="UP000034883">
    <property type="component" value="Chromosome"/>
</dbReference>
<dbReference type="AlphaFoldDB" id="A0A0F6SHY1"/>
<accession>A0A0F6SHY1</accession>